<sequence length="254" mass="28858">MRGHILSQQSQKRRRGDMQLKIDECVRGYDTLASWFSGSLITAYRVAPYSMTNLDTKTGILCGPFEITETLRHPSGALVRCLFHGWNENEEAISLTVGFIIIRGTSNWGTLGLDHAVLTEETEPPPMTWDQQLTVAGVARMNEDEFFAPLERMFLLSHWLKLSERSMYRLPGLWNDRIKWELERKGLAREYGRDASNDSYEYSRRRLGNRVEKLEAKPVPWAASLAADTAAPSSRANIMADLRDSGITVSPFMN</sequence>
<comment type="caution">
    <text evidence="1">The sequence shown here is derived from an EMBL/GenBank/DDBJ whole genome shotgun (WGS) entry which is preliminary data.</text>
</comment>
<dbReference type="Proteomes" id="UP000231456">
    <property type="component" value="Unassembled WGS sequence"/>
</dbReference>
<gene>
    <name evidence="1" type="ORF">CO030_02930</name>
</gene>
<evidence type="ECO:0000313" key="1">
    <source>
        <dbReference type="EMBL" id="PJC52426.1"/>
    </source>
</evidence>
<protein>
    <submittedName>
        <fullName evidence="1">Uncharacterized protein</fullName>
    </submittedName>
</protein>
<name>A0A2M8F9P5_9BACT</name>
<organism evidence="1 2">
    <name type="scientific">Candidatus Magasanikbacteria bacterium CG_4_9_14_0_2_um_filter_42_11</name>
    <dbReference type="NCBI Taxonomy" id="1974643"/>
    <lineage>
        <taxon>Bacteria</taxon>
        <taxon>Candidatus Magasanikiibacteriota</taxon>
    </lineage>
</organism>
<evidence type="ECO:0000313" key="2">
    <source>
        <dbReference type="Proteomes" id="UP000231456"/>
    </source>
</evidence>
<accession>A0A2M8F9P5</accession>
<reference evidence="2" key="1">
    <citation type="submission" date="2017-09" db="EMBL/GenBank/DDBJ databases">
        <title>Depth-based differentiation of microbial function through sediment-hosted aquifers and enrichment of novel symbionts in the deep terrestrial subsurface.</title>
        <authorList>
            <person name="Probst A.J."/>
            <person name="Ladd B."/>
            <person name="Jarett J.K."/>
            <person name="Geller-Mcgrath D.E."/>
            <person name="Sieber C.M.K."/>
            <person name="Emerson J.B."/>
            <person name="Anantharaman K."/>
            <person name="Thomas B.C."/>
            <person name="Malmstrom R."/>
            <person name="Stieglmeier M."/>
            <person name="Klingl A."/>
            <person name="Woyke T."/>
            <person name="Ryan C.M."/>
            <person name="Banfield J.F."/>
        </authorList>
    </citation>
    <scope>NUCLEOTIDE SEQUENCE [LARGE SCALE GENOMIC DNA]</scope>
</reference>
<dbReference type="EMBL" id="PFRH01000095">
    <property type="protein sequence ID" value="PJC52426.1"/>
    <property type="molecule type" value="Genomic_DNA"/>
</dbReference>
<dbReference type="AlphaFoldDB" id="A0A2M8F9P5"/>
<proteinExistence type="predicted"/>